<evidence type="ECO:0000256" key="2">
    <source>
        <dbReference type="ARBA" id="ARBA00023082"/>
    </source>
</evidence>
<dbReference type="KEGG" id="sus:Acid_0945"/>
<keyword evidence="1" id="KW-0805">Transcription regulation</keyword>
<dbReference type="NCBIfam" id="TIGR02937">
    <property type="entry name" value="sigma70-ECF"/>
    <property type="match status" value="1"/>
</dbReference>
<dbReference type="InterPro" id="IPR039425">
    <property type="entry name" value="RNA_pol_sigma-70-like"/>
</dbReference>
<dbReference type="HOGENOM" id="CLU_1249938_0_0_0"/>
<keyword evidence="2" id="KW-0731">Sigma factor</keyword>
<dbReference type="GO" id="GO:0006352">
    <property type="term" value="P:DNA-templated transcription initiation"/>
    <property type="evidence" value="ECO:0007669"/>
    <property type="project" value="InterPro"/>
</dbReference>
<organism evidence="5">
    <name type="scientific">Solibacter usitatus (strain Ellin6076)</name>
    <dbReference type="NCBI Taxonomy" id="234267"/>
    <lineage>
        <taxon>Bacteria</taxon>
        <taxon>Pseudomonadati</taxon>
        <taxon>Acidobacteriota</taxon>
        <taxon>Terriglobia</taxon>
        <taxon>Bryobacterales</taxon>
        <taxon>Solibacteraceae</taxon>
        <taxon>Candidatus Solibacter</taxon>
    </lineage>
</organism>
<accession>Q02DA3</accession>
<dbReference type="PANTHER" id="PTHR43133">
    <property type="entry name" value="RNA POLYMERASE ECF-TYPE SIGMA FACTO"/>
    <property type="match status" value="1"/>
</dbReference>
<dbReference type="SUPFAM" id="SSF88946">
    <property type="entry name" value="Sigma2 domain of RNA polymerase sigma factors"/>
    <property type="match status" value="1"/>
</dbReference>
<dbReference type="GO" id="GO:0003677">
    <property type="term" value="F:DNA binding"/>
    <property type="evidence" value="ECO:0007669"/>
    <property type="project" value="UniProtKB-KW"/>
</dbReference>
<dbReference type="PANTHER" id="PTHR43133:SF8">
    <property type="entry name" value="RNA POLYMERASE SIGMA FACTOR HI_1459-RELATED"/>
    <property type="match status" value="1"/>
</dbReference>
<dbReference type="AlphaFoldDB" id="Q02DA3"/>
<evidence type="ECO:0000313" key="5">
    <source>
        <dbReference type="EMBL" id="ABJ81944.1"/>
    </source>
</evidence>
<keyword evidence="4" id="KW-0804">Transcription</keyword>
<dbReference type="GO" id="GO:0016987">
    <property type="term" value="F:sigma factor activity"/>
    <property type="evidence" value="ECO:0007669"/>
    <property type="project" value="UniProtKB-KW"/>
</dbReference>
<gene>
    <name evidence="5" type="ordered locus">Acid_0945</name>
</gene>
<dbReference type="InterPro" id="IPR014284">
    <property type="entry name" value="RNA_pol_sigma-70_dom"/>
</dbReference>
<dbReference type="Gene3D" id="1.10.1740.10">
    <property type="match status" value="1"/>
</dbReference>
<dbReference type="InParanoid" id="Q02DA3"/>
<evidence type="ECO:0000256" key="1">
    <source>
        <dbReference type="ARBA" id="ARBA00023015"/>
    </source>
</evidence>
<reference evidence="5" key="1">
    <citation type="submission" date="2006-10" db="EMBL/GenBank/DDBJ databases">
        <title>Complete sequence of Solibacter usitatus Ellin6076.</title>
        <authorList>
            <consortium name="US DOE Joint Genome Institute"/>
            <person name="Copeland A."/>
            <person name="Lucas S."/>
            <person name="Lapidus A."/>
            <person name="Barry K."/>
            <person name="Detter J.C."/>
            <person name="Glavina del Rio T."/>
            <person name="Hammon N."/>
            <person name="Israni S."/>
            <person name="Dalin E."/>
            <person name="Tice H."/>
            <person name="Pitluck S."/>
            <person name="Thompson L.S."/>
            <person name="Brettin T."/>
            <person name="Bruce D."/>
            <person name="Han C."/>
            <person name="Tapia R."/>
            <person name="Gilna P."/>
            <person name="Schmutz J."/>
            <person name="Larimer F."/>
            <person name="Land M."/>
            <person name="Hauser L."/>
            <person name="Kyrpides N."/>
            <person name="Mikhailova N."/>
            <person name="Janssen P.H."/>
            <person name="Kuske C.R."/>
            <person name="Richardson P."/>
        </authorList>
    </citation>
    <scope>NUCLEOTIDE SEQUENCE</scope>
    <source>
        <strain evidence="5">Ellin6076</strain>
    </source>
</reference>
<sequence>MIRDDLTSEELVRACIERGDEAAWREFVRRFRPVITAVVSRTARRFGQASPQLIDDLVQETYLKLCANRCRILREFTPRAEESIFGLLKTIAFSVAHDYFRGALAAMRGAGRKESSLDTYLESTIPGRDALPEVERNILLKQIDSLLSFQPDPGIPERDRQIFWLYYRHGMTARAIAAIPHVGLTPKGVESVIQRLTTLVRQQLAETPVVKAEGKSSPNSL</sequence>
<keyword evidence="3" id="KW-0238">DNA-binding</keyword>
<protein>
    <submittedName>
        <fullName evidence="5">RNA polymerase, sigma-24 subunit, ECF subfamily</fullName>
    </submittedName>
</protein>
<dbReference type="eggNOG" id="COG1595">
    <property type="taxonomic scope" value="Bacteria"/>
</dbReference>
<dbReference type="InterPro" id="IPR013325">
    <property type="entry name" value="RNA_pol_sigma_r2"/>
</dbReference>
<name>Q02DA3_SOLUE</name>
<proteinExistence type="predicted"/>
<evidence type="ECO:0000256" key="4">
    <source>
        <dbReference type="ARBA" id="ARBA00023163"/>
    </source>
</evidence>
<dbReference type="EMBL" id="CP000473">
    <property type="protein sequence ID" value="ABJ81944.1"/>
    <property type="molecule type" value="Genomic_DNA"/>
</dbReference>
<dbReference type="STRING" id="234267.Acid_0945"/>
<evidence type="ECO:0000256" key="3">
    <source>
        <dbReference type="ARBA" id="ARBA00023125"/>
    </source>
</evidence>